<comment type="caution">
    <text evidence="14">The sequence shown here is derived from an EMBL/GenBank/DDBJ whole genome shotgun (WGS) entry which is preliminary data.</text>
</comment>
<dbReference type="CDD" id="cd18807">
    <property type="entry name" value="SF1_C_UvrD"/>
    <property type="match status" value="1"/>
</dbReference>
<keyword evidence="5 10" id="KW-0067">ATP-binding</keyword>
<evidence type="ECO:0000256" key="8">
    <source>
        <dbReference type="ARBA" id="ARBA00034808"/>
    </source>
</evidence>
<dbReference type="PROSITE" id="PS50967">
    <property type="entry name" value="HRDC"/>
    <property type="match status" value="1"/>
</dbReference>
<dbReference type="InterPro" id="IPR010997">
    <property type="entry name" value="HRDC-like_sf"/>
</dbReference>
<dbReference type="SUPFAM" id="SSF52540">
    <property type="entry name" value="P-loop containing nucleoside triphosphate hydrolases"/>
    <property type="match status" value="1"/>
</dbReference>
<protein>
    <recommendedName>
        <fullName evidence="8">DNA 3'-5' helicase</fullName>
        <ecNumber evidence="8">5.6.2.4</ecNumber>
    </recommendedName>
</protein>
<dbReference type="Gene3D" id="1.10.150.80">
    <property type="entry name" value="HRDC domain"/>
    <property type="match status" value="1"/>
</dbReference>
<dbReference type="SUPFAM" id="SSF47819">
    <property type="entry name" value="HRDC-like"/>
    <property type="match status" value="1"/>
</dbReference>
<dbReference type="Gene3D" id="3.40.50.300">
    <property type="entry name" value="P-loop containing nucleotide triphosphate hydrolases"/>
    <property type="match status" value="3"/>
</dbReference>
<dbReference type="GO" id="GO:0003677">
    <property type="term" value="F:DNA binding"/>
    <property type="evidence" value="ECO:0007669"/>
    <property type="project" value="InterPro"/>
</dbReference>
<dbReference type="PANTHER" id="PTHR11070:SF69">
    <property type="entry name" value="ATP-DEPENDENT DNA HELICASE UVRD2"/>
    <property type="match status" value="1"/>
</dbReference>
<dbReference type="Pfam" id="PF00580">
    <property type="entry name" value="UvrD-helicase"/>
    <property type="match status" value="1"/>
</dbReference>
<dbReference type="Pfam" id="PF13361">
    <property type="entry name" value="UvrD_C"/>
    <property type="match status" value="2"/>
</dbReference>
<evidence type="ECO:0000256" key="6">
    <source>
        <dbReference type="ARBA" id="ARBA00023235"/>
    </source>
</evidence>
<dbReference type="GO" id="GO:0005524">
    <property type="term" value="F:ATP binding"/>
    <property type="evidence" value="ECO:0007669"/>
    <property type="project" value="UniProtKB-UniRule"/>
</dbReference>
<keyword evidence="15" id="KW-1185">Reference proteome</keyword>
<dbReference type="InterPro" id="IPR014017">
    <property type="entry name" value="DNA_helicase_UvrD-like_C"/>
</dbReference>
<dbReference type="InterPro" id="IPR000212">
    <property type="entry name" value="DNA_helicase_UvrD/REP"/>
</dbReference>
<name>A0A542ZUA7_RARFA</name>
<feature type="domain" description="HRDC" evidence="11">
    <location>
        <begin position="601"/>
        <end position="681"/>
    </location>
</feature>
<feature type="domain" description="UvrD-like helicase ATP-binding" evidence="12">
    <location>
        <begin position="18"/>
        <end position="300"/>
    </location>
</feature>
<proteinExistence type="inferred from homology"/>
<evidence type="ECO:0000259" key="13">
    <source>
        <dbReference type="PROSITE" id="PS51217"/>
    </source>
</evidence>
<evidence type="ECO:0000256" key="9">
    <source>
        <dbReference type="ARBA" id="ARBA00048988"/>
    </source>
</evidence>
<reference evidence="14 15" key="1">
    <citation type="submission" date="2019-06" db="EMBL/GenBank/DDBJ databases">
        <title>Sequencing the genomes of 1000 actinobacteria strains.</title>
        <authorList>
            <person name="Klenk H.-P."/>
        </authorList>
    </citation>
    <scope>NUCLEOTIDE SEQUENCE [LARGE SCALE GENOMIC DNA]</scope>
    <source>
        <strain evidence="14 15">DSM 4813</strain>
    </source>
</reference>
<evidence type="ECO:0000256" key="2">
    <source>
        <dbReference type="ARBA" id="ARBA00022741"/>
    </source>
</evidence>
<evidence type="ECO:0000313" key="15">
    <source>
        <dbReference type="Proteomes" id="UP000315389"/>
    </source>
</evidence>
<keyword evidence="2 10" id="KW-0547">Nucleotide-binding</keyword>
<evidence type="ECO:0000256" key="4">
    <source>
        <dbReference type="ARBA" id="ARBA00022806"/>
    </source>
</evidence>
<evidence type="ECO:0000256" key="10">
    <source>
        <dbReference type="PROSITE-ProRule" id="PRU00560"/>
    </source>
</evidence>
<evidence type="ECO:0000256" key="3">
    <source>
        <dbReference type="ARBA" id="ARBA00022801"/>
    </source>
</evidence>
<evidence type="ECO:0000313" key="14">
    <source>
        <dbReference type="EMBL" id="TQL63945.1"/>
    </source>
</evidence>
<keyword evidence="6" id="KW-0413">Isomerase</keyword>
<evidence type="ECO:0000256" key="5">
    <source>
        <dbReference type="ARBA" id="ARBA00022840"/>
    </source>
</evidence>
<keyword evidence="3 10" id="KW-0378">Hydrolase</keyword>
<dbReference type="EMBL" id="VFOS01000001">
    <property type="protein sequence ID" value="TQL63945.1"/>
    <property type="molecule type" value="Genomic_DNA"/>
</dbReference>
<dbReference type="EC" id="5.6.2.4" evidence="8"/>
<dbReference type="GO" id="GO:0000725">
    <property type="term" value="P:recombinational repair"/>
    <property type="evidence" value="ECO:0007669"/>
    <property type="project" value="TreeGrafter"/>
</dbReference>
<evidence type="ECO:0000259" key="12">
    <source>
        <dbReference type="PROSITE" id="PS51198"/>
    </source>
</evidence>
<dbReference type="InterPro" id="IPR044876">
    <property type="entry name" value="HRDC_dom_sf"/>
</dbReference>
<feature type="domain" description="UvrD-like helicase C-terminal" evidence="13">
    <location>
        <begin position="301"/>
        <end position="550"/>
    </location>
</feature>
<comment type="catalytic activity">
    <reaction evidence="7">
        <text>Couples ATP hydrolysis with the unwinding of duplex DNA by translocating in the 3'-5' direction.</text>
        <dbReference type="EC" id="5.6.2.4"/>
    </reaction>
</comment>
<dbReference type="OrthoDB" id="4812256at2"/>
<dbReference type="SMART" id="SM00341">
    <property type="entry name" value="HRDC"/>
    <property type="match status" value="1"/>
</dbReference>
<dbReference type="InterPro" id="IPR027417">
    <property type="entry name" value="P-loop_NTPase"/>
</dbReference>
<dbReference type="PROSITE" id="PS51217">
    <property type="entry name" value="UVRD_HELICASE_CTER"/>
    <property type="match status" value="1"/>
</dbReference>
<gene>
    <name evidence="14" type="ORF">FB461_0424</name>
</gene>
<dbReference type="RefSeq" id="WP_142118518.1">
    <property type="nucleotide sequence ID" value="NZ_BAAASV010000002.1"/>
</dbReference>
<comment type="catalytic activity">
    <reaction evidence="9">
        <text>ATP + H2O = ADP + phosphate + H(+)</text>
        <dbReference type="Rhea" id="RHEA:13065"/>
        <dbReference type="ChEBI" id="CHEBI:15377"/>
        <dbReference type="ChEBI" id="CHEBI:15378"/>
        <dbReference type="ChEBI" id="CHEBI:30616"/>
        <dbReference type="ChEBI" id="CHEBI:43474"/>
        <dbReference type="ChEBI" id="CHEBI:456216"/>
        <dbReference type="EC" id="5.6.2.4"/>
    </reaction>
</comment>
<dbReference type="InterPro" id="IPR013986">
    <property type="entry name" value="DExx_box_DNA_helicase_dom_sf"/>
</dbReference>
<dbReference type="FunFam" id="3.40.50.300:FF:001181">
    <property type="entry name" value="DNA helicase"/>
    <property type="match status" value="1"/>
</dbReference>
<organism evidence="14 15">
    <name type="scientific">Rarobacter faecitabidus</name>
    <dbReference type="NCBI Taxonomy" id="13243"/>
    <lineage>
        <taxon>Bacteria</taxon>
        <taxon>Bacillati</taxon>
        <taxon>Actinomycetota</taxon>
        <taxon>Actinomycetes</taxon>
        <taxon>Micrococcales</taxon>
        <taxon>Rarobacteraceae</taxon>
        <taxon>Rarobacter</taxon>
    </lineage>
</organism>
<feature type="binding site" evidence="10">
    <location>
        <begin position="39"/>
        <end position="46"/>
    </location>
    <ligand>
        <name>ATP</name>
        <dbReference type="ChEBI" id="CHEBI:30616"/>
    </ligand>
</feature>
<dbReference type="PANTHER" id="PTHR11070">
    <property type="entry name" value="UVRD / RECB / PCRA DNA HELICASE FAMILY MEMBER"/>
    <property type="match status" value="1"/>
</dbReference>
<dbReference type="Gene3D" id="1.10.10.160">
    <property type="match status" value="1"/>
</dbReference>
<dbReference type="Proteomes" id="UP000315389">
    <property type="component" value="Unassembled WGS sequence"/>
</dbReference>
<evidence type="ECO:0000256" key="1">
    <source>
        <dbReference type="ARBA" id="ARBA00009922"/>
    </source>
</evidence>
<dbReference type="GO" id="GO:0005829">
    <property type="term" value="C:cytosol"/>
    <property type="evidence" value="ECO:0007669"/>
    <property type="project" value="TreeGrafter"/>
</dbReference>
<accession>A0A542ZUA7</accession>
<dbReference type="GO" id="GO:0016887">
    <property type="term" value="F:ATP hydrolysis activity"/>
    <property type="evidence" value="ECO:0007669"/>
    <property type="project" value="RHEA"/>
</dbReference>
<dbReference type="CDD" id="cd17932">
    <property type="entry name" value="DEXQc_UvrD"/>
    <property type="match status" value="1"/>
</dbReference>
<dbReference type="GO" id="GO:0033202">
    <property type="term" value="C:DNA helicase complex"/>
    <property type="evidence" value="ECO:0007669"/>
    <property type="project" value="TreeGrafter"/>
</dbReference>
<dbReference type="Gene3D" id="1.10.486.10">
    <property type="entry name" value="PCRA, domain 4"/>
    <property type="match status" value="1"/>
</dbReference>
<dbReference type="InterPro" id="IPR014016">
    <property type="entry name" value="UvrD-like_ATP-bd"/>
</dbReference>
<evidence type="ECO:0000259" key="11">
    <source>
        <dbReference type="PROSITE" id="PS50967"/>
    </source>
</evidence>
<keyword evidence="4 10" id="KW-0347">Helicase</keyword>
<dbReference type="InterPro" id="IPR002121">
    <property type="entry name" value="HRDC_dom"/>
</dbReference>
<dbReference type="Pfam" id="PF00570">
    <property type="entry name" value="HRDC"/>
    <property type="match status" value="1"/>
</dbReference>
<evidence type="ECO:0000256" key="7">
    <source>
        <dbReference type="ARBA" id="ARBA00034617"/>
    </source>
</evidence>
<sequence length="687" mass="75324">MTSEPPVRAIPGADQLIDALDPEQQQVALAVRGPVRVLAGAGTGKTRAITHRIAYGVRTGAYDSRNVLAVTFTSRAAGEMRSRLRDLGVPGVQARTFHSAAMRQLAHFWPQIIGGRPWQVVEYKAQLVATAARSLRMSVDRVAVRDLASEIEWAKVMLVRPDDYAAEVERRGRELPAGFSEQAISRLYARYEEIKTEQAVMDFEDVLGLTAQMLHDNADMAKQVRSQYRHFVVDEFQDVSPIQQRLLDQWLGGRDELCVVGDPSQTIYSFAGATPHFLMNFRQAFPRATLVELVRDYRSSPQIVRVANDLLRSAIASDPAGVKPLELIAQGADGPVVKYTEYGDDDAEAAGVAARVKALIAEGVNAHEIAVLYRTNAQSEAFESALSEAGIGYVVRGGQRFFARKDVRDAMLLLRAAINHAPDRRMPEVVRDVLSDAGWAERAPTAVGAQRERWEAMQALVLLADELDDKRGATMGDFVTELTERADSQHAPTVDGVTLASLHAAKGLEWDAVFLVGVSEGLMPISLAETDRAIAEERRLLYVGITRARTHLELSYARARRAGSRGNRKVSRFLSGIWPAPARPDRMRRSTRGETTIALSGDVDGELFEELRAWRGRVAKEIGKPAYVVFGNISLVAIAEIRPSTLDELSVVRGVGPAKLEAYGEQVLGVVRAHLSAKAGQPAEGKI</sequence>
<dbReference type="AlphaFoldDB" id="A0A542ZUA7"/>
<comment type="similarity">
    <text evidence="1">Belongs to the helicase family. UvrD subfamily.</text>
</comment>
<dbReference type="GO" id="GO:0043138">
    <property type="term" value="F:3'-5' DNA helicase activity"/>
    <property type="evidence" value="ECO:0007669"/>
    <property type="project" value="UniProtKB-EC"/>
</dbReference>
<dbReference type="PROSITE" id="PS51198">
    <property type="entry name" value="UVRD_HELICASE_ATP_BIND"/>
    <property type="match status" value="1"/>
</dbReference>